<name>A0A2N6K090_FISMU</name>
<dbReference type="Proteomes" id="UP000235036">
    <property type="component" value="Unassembled WGS sequence"/>
</dbReference>
<dbReference type="EMBL" id="NRQW01000409">
    <property type="protein sequence ID" value="PLZ87376.1"/>
    <property type="molecule type" value="Genomic_DNA"/>
</dbReference>
<sequence>MIVVLSCFEIADYFIWLANETGSFISNLKLQKLVYYAQAWHLAIHNIPLFPEDFQAWVHGPVIPELYQKYKNFGWQPILKNVNPQLSENIKEFLDEVAQEYFACDAYELEQMTHVEAPWNLARGNLPPDAPSNAIIKKEWMKEYYGSRVEEED</sequence>
<accession>A0A2N6K090</accession>
<proteinExistence type="predicted"/>
<reference evidence="2 3" key="1">
    <citation type="submission" date="2017-08" db="EMBL/GenBank/DDBJ databases">
        <title>Genomes of Fischerella (Mastigocladus) sp. strains.</title>
        <authorList>
            <person name="Miller S.R."/>
        </authorList>
    </citation>
    <scope>NUCLEOTIDE SEQUENCE [LARGE SCALE GENOMIC DNA]</scope>
    <source>
        <strain evidence="2 3">CCMEE 5323</strain>
    </source>
</reference>
<feature type="domain" description="Antitoxin SocA-like Panacea" evidence="1">
    <location>
        <begin position="30"/>
        <end position="119"/>
    </location>
</feature>
<evidence type="ECO:0000313" key="2">
    <source>
        <dbReference type="EMBL" id="PLZ87376.1"/>
    </source>
</evidence>
<evidence type="ECO:0000313" key="3">
    <source>
        <dbReference type="Proteomes" id="UP000235036"/>
    </source>
</evidence>
<organism evidence="2 3">
    <name type="scientific">Fischerella muscicola CCMEE 5323</name>
    <dbReference type="NCBI Taxonomy" id="2019572"/>
    <lineage>
        <taxon>Bacteria</taxon>
        <taxon>Bacillati</taxon>
        <taxon>Cyanobacteriota</taxon>
        <taxon>Cyanophyceae</taxon>
        <taxon>Nostocales</taxon>
        <taxon>Hapalosiphonaceae</taxon>
        <taxon>Fischerella</taxon>
    </lineage>
</organism>
<dbReference type="InterPro" id="IPR025272">
    <property type="entry name" value="SocA_Panacea"/>
</dbReference>
<keyword evidence="3" id="KW-1185">Reference proteome</keyword>
<dbReference type="Pfam" id="PF13274">
    <property type="entry name" value="SocA_Panacea"/>
    <property type="match status" value="1"/>
</dbReference>
<gene>
    <name evidence="2" type="ORF">CEN44_17660</name>
</gene>
<comment type="caution">
    <text evidence="2">The sequence shown here is derived from an EMBL/GenBank/DDBJ whole genome shotgun (WGS) entry which is preliminary data.</text>
</comment>
<dbReference type="AlphaFoldDB" id="A0A2N6K090"/>
<evidence type="ECO:0000259" key="1">
    <source>
        <dbReference type="Pfam" id="PF13274"/>
    </source>
</evidence>
<protein>
    <recommendedName>
        <fullName evidence="1">Antitoxin SocA-like Panacea domain-containing protein</fullName>
    </recommendedName>
</protein>